<comment type="caution">
    <text evidence="2">The sequence shown here is derived from an EMBL/GenBank/DDBJ whole genome shotgun (WGS) entry which is preliminary data.</text>
</comment>
<dbReference type="OrthoDB" id="5290752at2"/>
<dbReference type="SUPFAM" id="SSF50998">
    <property type="entry name" value="Quinoprotein alcohol dehydrogenase-like"/>
    <property type="match status" value="1"/>
</dbReference>
<dbReference type="SMART" id="SM00564">
    <property type="entry name" value="PQQ"/>
    <property type="match status" value="7"/>
</dbReference>
<dbReference type="Pfam" id="PF13360">
    <property type="entry name" value="PQQ_2"/>
    <property type="match status" value="1"/>
</dbReference>
<evidence type="ECO:0000313" key="2">
    <source>
        <dbReference type="EMBL" id="KZL12478.1"/>
    </source>
</evidence>
<feature type="domain" description="Pyrrolo-quinoline quinone repeat" evidence="1">
    <location>
        <begin position="164"/>
        <end position="370"/>
    </location>
</feature>
<accession>A0A161XCK9</accession>
<organism evidence="2 3">
    <name type="scientific">Pseudovibrio axinellae</name>
    <dbReference type="NCBI Taxonomy" id="989403"/>
    <lineage>
        <taxon>Bacteria</taxon>
        <taxon>Pseudomonadati</taxon>
        <taxon>Pseudomonadota</taxon>
        <taxon>Alphaproteobacteria</taxon>
        <taxon>Hyphomicrobiales</taxon>
        <taxon>Stappiaceae</taxon>
        <taxon>Pseudovibrio</taxon>
    </lineage>
</organism>
<dbReference type="InterPro" id="IPR018391">
    <property type="entry name" value="PQQ_b-propeller_rpt"/>
</dbReference>
<dbReference type="PATRIC" id="fig|989403.3.peg.4122"/>
<gene>
    <name evidence="2" type="primary">bamB</name>
    <name evidence="2" type="ORF">PsAD2_03783</name>
</gene>
<protein>
    <submittedName>
        <fullName evidence="2">Outer membrane protein assembly factor BamB</fullName>
    </submittedName>
</protein>
<dbReference type="RefSeq" id="WP_068009474.1">
    <property type="nucleotide sequence ID" value="NZ_FOFM01000001.1"/>
</dbReference>
<dbReference type="PANTHER" id="PTHR34512:SF30">
    <property type="entry name" value="OUTER MEMBRANE PROTEIN ASSEMBLY FACTOR BAMB"/>
    <property type="match status" value="1"/>
</dbReference>
<dbReference type="Gene3D" id="2.130.10.10">
    <property type="entry name" value="YVTN repeat-like/Quinoprotein amine dehydrogenase"/>
    <property type="match status" value="1"/>
</dbReference>
<dbReference type="InterPro" id="IPR011047">
    <property type="entry name" value="Quinoprotein_ADH-like_sf"/>
</dbReference>
<dbReference type="InterPro" id="IPR002372">
    <property type="entry name" value="PQQ_rpt_dom"/>
</dbReference>
<evidence type="ECO:0000313" key="3">
    <source>
        <dbReference type="Proteomes" id="UP000076577"/>
    </source>
</evidence>
<dbReference type="InterPro" id="IPR015943">
    <property type="entry name" value="WD40/YVTN_repeat-like_dom_sf"/>
</dbReference>
<keyword evidence="3" id="KW-1185">Reference proteome</keyword>
<dbReference type="AlphaFoldDB" id="A0A161XCK9"/>
<dbReference type="PROSITE" id="PS51257">
    <property type="entry name" value="PROKAR_LIPOPROTEIN"/>
    <property type="match status" value="1"/>
</dbReference>
<proteinExistence type="predicted"/>
<sequence>MSETKRKSWKALIGTSALALTLAGCSSLSSLNPFGGDDEFLEGDRQPLYQGALTPTAKGGVAKIGSATGGSTWPAAAGPKNNDPGNIAINVSGGVAWSSSIGQVRSPGFFGIGASNPRTAARPVSDGQRIYVYKSDGTLVALTTGGAKVFTKNLGLEGEKDVAAGGGVVLDGSKIFVATAYRNVYALDKGGNVLWSKTLETPVRGAPAASNGKVIVVTQDNEVIALNQADGEQAWSFAGIAEQAGVLSSANPAISGNTVVVPFSSGEVMALDINSGEPKWIDTVARSFRTRALSGLTDVSASPVIEGSRVIATSVAGRTLGISLKDGERLWESDFGAVHTPVVSGGTVFLIGLDDNMHAISSETGNLIWSAKLPTGESNAKNVNWAGPILANGQLIAMSSNGYLASVNAKTGQASASRKVTSGVFVSPIVAGGRMVVLTSDGAVAALN</sequence>
<name>A0A161XCK9_9HYPH</name>
<dbReference type="PANTHER" id="PTHR34512">
    <property type="entry name" value="CELL SURFACE PROTEIN"/>
    <property type="match status" value="1"/>
</dbReference>
<dbReference type="EMBL" id="LMCB01000098">
    <property type="protein sequence ID" value="KZL12478.1"/>
    <property type="molecule type" value="Genomic_DNA"/>
</dbReference>
<dbReference type="Proteomes" id="UP000076577">
    <property type="component" value="Unassembled WGS sequence"/>
</dbReference>
<dbReference type="STRING" id="989403.SAMN05421798_101197"/>
<evidence type="ECO:0000259" key="1">
    <source>
        <dbReference type="Pfam" id="PF13360"/>
    </source>
</evidence>
<reference evidence="2 3" key="1">
    <citation type="journal article" date="2016" name="Front. Microbiol.">
        <title>Comparative Genomic Analysis Reveals a Diverse Repertoire of Genes Involved in Prokaryote-Eukaryote Interactions within the Pseudovibrio Genus.</title>
        <authorList>
            <person name="Romano S."/>
            <person name="Fernandez-Guerra A."/>
            <person name="Reen F.J."/>
            <person name="Glockner F.O."/>
            <person name="Crowley S.P."/>
            <person name="O'Sullivan O."/>
            <person name="Cotter P.D."/>
            <person name="Adams C."/>
            <person name="Dobson A.D."/>
            <person name="O'Gara F."/>
        </authorList>
    </citation>
    <scope>NUCLEOTIDE SEQUENCE [LARGE SCALE GENOMIC DNA]</scope>
    <source>
        <strain evidence="2 3">Ad2</strain>
    </source>
</reference>